<dbReference type="InterPro" id="IPR051617">
    <property type="entry name" value="UNC-93-like_regulator"/>
</dbReference>
<feature type="transmembrane region" description="Helical" evidence="5">
    <location>
        <begin position="165"/>
        <end position="184"/>
    </location>
</feature>
<dbReference type="SUPFAM" id="SSF103473">
    <property type="entry name" value="MFS general substrate transporter"/>
    <property type="match status" value="1"/>
</dbReference>
<evidence type="ECO:0000313" key="6">
    <source>
        <dbReference type="EMBL" id="KAK3669257.1"/>
    </source>
</evidence>
<dbReference type="Proteomes" id="UP001274830">
    <property type="component" value="Unassembled WGS sequence"/>
</dbReference>
<evidence type="ECO:0000256" key="3">
    <source>
        <dbReference type="ARBA" id="ARBA00022989"/>
    </source>
</evidence>
<dbReference type="InterPro" id="IPR010291">
    <property type="entry name" value="Ion_channel_UNC-93"/>
</dbReference>
<sequence>MAQVEPYLKQDLLMERTVTDQVAKHQKYPVEWYRSTFYNALVLGLCNFCAPGIWGAMNSLGGGGEESPCLVDTANALTFCLMVLACALSGVFVKYIGIEWTLILGAAGYCPFAAGLYCNKRYGTSWFVLHGAALCGLGAGLFWMAEAAVAMSYPEPHNQGKFLGLWLTFRVAGQVPGGAVNLGLDSDRNHAGAVSYGVYEVFIALQAAAPFVGLLLTSPA</sequence>
<keyword evidence="4 5" id="KW-0472">Membrane</keyword>
<gene>
    <name evidence="6" type="ORF">LTR78_010864</name>
</gene>
<evidence type="ECO:0000256" key="4">
    <source>
        <dbReference type="ARBA" id="ARBA00023136"/>
    </source>
</evidence>
<comment type="subcellular location">
    <subcellularLocation>
        <location evidence="1">Membrane</location>
        <topology evidence="1">Multi-pass membrane protein</topology>
    </subcellularLocation>
</comment>
<evidence type="ECO:0000256" key="5">
    <source>
        <dbReference type="SAM" id="Phobius"/>
    </source>
</evidence>
<dbReference type="InterPro" id="IPR036259">
    <property type="entry name" value="MFS_trans_sf"/>
</dbReference>
<dbReference type="Gene3D" id="1.20.1250.20">
    <property type="entry name" value="MFS general substrate transporter like domains"/>
    <property type="match status" value="1"/>
</dbReference>
<feature type="transmembrane region" description="Helical" evidence="5">
    <location>
        <begin position="196"/>
        <end position="216"/>
    </location>
</feature>
<name>A0AAE0TM21_9PEZI</name>
<keyword evidence="7" id="KW-1185">Reference proteome</keyword>
<dbReference type="Pfam" id="PF05978">
    <property type="entry name" value="UNC-93"/>
    <property type="match status" value="1"/>
</dbReference>
<dbReference type="PANTHER" id="PTHR23294:SF19">
    <property type="entry name" value="DUF895 DOMAIN MEMBRANE PROTEIN-RELATED"/>
    <property type="match status" value="1"/>
</dbReference>
<dbReference type="GO" id="GO:0016020">
    <property type="term" value="C:membrane"/>
    <property type="evidence" value="ECO:0007669"/>
    <property type="project" value="UniProtKB-SubCell"/>
</dbReference>
<evidence type="ECO:0000256" key="2">
    <source>
        <dbReference type="ARBA" id="ARBA00022692"/>
    </source>
</evidence>
<accession>A0AAE0TM21</accession>
<evidence type="ECO:0000313" key="7">
    <source>
        <dbReference type="Proteomes" id="UP001274830"/>
    </source>
</evidence>
<reference evidence="6" key="1">
    <citation type="submission" date="2023-07" db="EMBL/GenBank/DDBJ databases">
        <title>Black Yeasts Isolated from many extreme environments.</title>
        <authorList>
            <person name="Coleine C."/>
            <person name="Stajich J.E."/>
            <person name="Selbmann L."/>
        </authorList>
    </citation>
    <scope>NUCLEOTIDE SEQUENCE</scope>
    <source>
        <strain evidence="6">CCFEE 5485</strain>
    </source>
</reference>
<dbReference type="PANTHER" id="PTHR23294">
    <property type="entry name" value="ET TRANSLATION PRODUCT-RELATED"/>
    <property type="match status" value="1"/>
</dbReference>
<feature type="transmembrane region" description="Helical" evidence="5">
    <location>
        <begin position="37"/>
        <end position="57"/>
    </location>
</feature>
<protein>
    <submittedName>
        <fullName evidence="6">Uncharacterized protein</fullName>
    </submittedName>
</protein>
<comment type="caution">
    <text evidence="6">The sequence shown here is derived from an EMBL/GenBank/DDBJ whole genome shotgun (WGS) entry which is preliminary data.</text>
</comment>
<feature type="transmembrane region" description="Helical" evidence="5">
    <location>
        <begin position="98"/>
        <end position="118"/>
    </location>
</feature>
<dbReference type="AlphaFoldDB" id="A0AAE0TM21"/>
<feature type="transmembrane region" description="Helical" evidence="5">
    <location>
        <begin position="125"/>
        <end position="145"/>
    </location>
</feature>
<organism evidence="6 7">
    <name type="scientific">Recurvomyces mirabilis</name>
    <dbReference type="NCBI Taxonomy" id="574656"/>
    <lineage>
        <taxon>Eukaryota</taxon>
        <taxon>Fungi</taxon>
        <taxon>Dikarya</taxon>
        <taxon>Ascomycota</taxon>
        <taxon>Pezizomycotina</taxon>
        <taxon>Dothideomycetes</taxon>
        <taxon>Dothideomycetidae</taxon>
        <taxon>Mycosphaerellales</taxon>
        <taxon>Teratosphaeriaceae</taxon>
        <taxon>Recurvomyces</taxon>
    </lineage>
</organism>
<evidence type="ECO:0000256" key="1">
    <source>
        <dbReference type="ARBA" id="ARBA00004141"/>
    </source>
</evidence>
<keyword evidence="3 5" id="KW-1133">Transmembrane helix</keyword>
<dbReference type="EMBL" id="JAUTXT010000094">
    <property type="protein sequence ID" value="KAK3669257.1"/>
    <property type="molecule type" value="Genomic_DNA"/>
</dbReference>
<keyword evidence="2 5" id="KW-0812">Transmembrane</keyword>
<proteinExistence type="predicted"/>